<dbReference type="AlphaFoldDB" id="A0A917ID26"/>
<reference evidence="2" key="1">
    <citation type="journal article" date="2014" name="Int. J. Syst. Evol. Microbiol.">
        <title>Complete genome sequence of Corynebacterium casei LMG S-19264T (=DSM 44701T), isolated from a smear-ripened cheese.</title>
        <authorList>
            <consortium name="US DOE Joint Genome Institute (JGI-PGF)"/>
            <person name="Walter F."/>
            <person name="Albersmeier A."/>
            <person name="Kalinowski J."/>
            <person name="Ruckert C."/>
        </authorList>
    </citation>
    <scope>NUCLEOTIDE SEQUENCE</scope>
    <source>
        <strain evidence="2">CGMCC 1.15794</strain>
    </source>
</reference>
<proteinExistence type="predicted"/>
<dbReference type="Proteomes" id="UP000657592">
    <property type="component" value="Unassembled WGS sequence"/>
</dbReference>
<feature type="transmembrane region" description="Helical" evidence="1">
    <location>
        <begin position="223"/>
        <end position="247"/>
    </location>
</feature>
<accession>A0A917ID26</accession>
<reference evidence="2" key="2">
    <citation type="submission" date="2020-09" db="EMBL/GenBank/DDBJ databases">
        <authorList>
            <person name="Sun Q."/>
            <person name="Zhou Y."/>
        </authorList>
    </citation>
    <scope>NUCLEOTIDE SEQUENCE</scope>
    <source>
        <strain evidence="2">CGMCC 1.15794</strain>
    </source>
</reference>
<name>A0A917ID26_9MICO</name>
<feature type="transmembrane region" description="Helical" evidence="1">
    <location>
        <begin position="99"/>
        <end position="122"/>
    </location>
</feature>
<keyword evidence="1" id="KW-0472">Membrane</keyword>
<dbReference type="InterPro" id="IPR047928">
    <property type="entry name" value="Perm_prefix_1"/>
</dbReference>
<keyword evidence="3" id="KW-1185">Reference proteome</keyword>
<protein>
    <recommendedName>
        <fullName evidence="4">LigA protein</fullName>
    </recommendedName>
</protein>
<dbReference type="Pfam" id="PF22564">
    <property type="entry name" value="HAAS"/>
    <property type="match status" value="1"/>
</dbReference>
<dbReference type="RefSeq" id="WP_188754724.1">
    <property type="nucleotide sequence ID" value="NZ_BMJY01000002.1"/>
</dbReference>
<feature type="transmembrane region" description="Helical" evidence="1">
    <location>
        <begin position="128"/>
        <end position="155"/>
    </location>
</feature>
<dbReference type="EMBL" id="BMJY01000002">
    <property type="protein sequence ID" value="GGH36346.1"/>
    <property type="molecule type" value="Genomic_DNA"/>
</dbReference>
<feature type="transmembrane region" description="Helical" evidence="1">
    <location>
        <begin position="185"/>
        <end position="203"/>
    </location>
</feature>
<comment type="caution">
    <text evidence="2">The sequence shown here is derived from an EMBL/GenBank/DDBJ whole genome shotgun (WGS) entry which is preliminary data.</text>
</comment>
<gene>
    <name evidence="2" type="ORF">GCM10010921_05430</name>
</gene>
<organism evidence="2 3">
    <name type="scientific">Microbacterium album</name>
    <dbReference type="NCBI Taxonomy" id="2053191"/>
    <lineage>
        <taxon>Bacteria</taxon>
        <taxon>Bacillati</taxon>
        <taxon>Actinomycetota</taxon>
        <taxon>Actinomycetes</taxon>
        <taxon>Micrococcales</taxon>
        <taxon>Microbacteriaceae</taxon>
        <taxon>Microbacterium</taxon>
    </lineage>
</organism>
<feature type="transmembrane region" description="Helical" evidence="1">
    <location>
        <begin position="254"/>
        <end position="276"/>
    </location>
</feature>
<keyword evidence="1" id="KW-1133">Transmembrane helix</keyword>
<evidence type="ECO:0000256" key="1">
    <source>
        <dbReference type="SAM" id="Phobius"/>
    </source>
</evidence>
<dbReference type="NCBIfam" id="NF038403">
    <property type="entry name" value="perm_prefix_1"/>
    <property type="match status" value="1"/>
</dbReference>
<feature type="transmembrane region" description="Helical" evidence="1">
    <location>
        <begin position="300"/>
        <end position="318"/>
    </location>
</feature>
<evidence type="ECO:0000313" key="3">
    <source>
        <dbReference type="Proteomes" id="UP000657592"/>
    </source>
</evidence>
<keyword evidence="1" id="KW-0812">Transmembrane</keyword>
<evidence type="ECO:0008006" key="4">
    <source>
        <dbReference type="Google" id="ProtNLM"/>
    </source>
</evidence>
<sequence>MNDKIPDVSGLRHPDTYTSWYIAEVTRRVPARQRDDIAEELWASISDQVEARALSGVDPEDAEWSVLSELGDPVALAAQYADRPLHLVGPRFYPTWRRLVVVLLWSVLPALGVAVALGQVIAGAHVGQVIGTVLVTVQLTALHLLFWTTLVFALIERSGPTGADAVKAWTVDDLRRPADDGAGRAELIATTVFLALLAGAVVWDRFIGFVPGTDGPLPLLHPGLWPWGIAGLFAIMAVEVVVAFAVYRRGRWTVPLAVVQALLGLAIGAAALWLHVSGQLVNPEWIATVLGTVDAEARRVLGILVAFVIAGVFVWGAIDPFVKARRAARVGPGGGAE</sequence>
<evidence type="ECO:0000313" key="2">
    <source>
        <dbReference type="EMBL" id="GGH36346.1"/>
    </source>
</evidence>